<dbReference type="GO" id="GO:0016020">
    <property type="term" value="C:membrane"/>
    <property type="evidence" value="ECO:0007669"/>
    <property type="project" value="InterPro"/>
</dbReference>
<evidence type="ECO:0000256" key="4">
    <source>
        <dbReference type="ARBA" id="ARBA00022679"/>
    </source>
</evidence>
<feature type="transmembrane region" description="Helical" evidence="9">
    <location>
        <begin position="6"/>
        <end position="27"/>
    </location>
</feature>
<feature type="transmembrane region" description="Helical" evidence="9">
    <location>
        <begin position="79"/>
        <end position="96"/>
    </location>
</feature>
<evidence type="ECO:0000256" key="3">
    <source>
        <dbReference type="ARBA" id="ARBA00022553"/>
    </source>
</evidence>
<dbReference type="EC" id="2.7.13.3" evidence="2"/>
<dbReference type="AlphaFoldDB" id="A0A919NT34"/>
<evidence type="ECO:0000256" key="9">
    <source>
        <dbReference type="SAM" id="Phobius"/>
    </source>
</evidence>
<proteinExistence type="predicted"/>
<dbReference type="InterPro" id="IPR011712">
    <property type="entry name" value="Sig_transdc_His_kin_sub3_dim/P"/>
</dbReference>
<keyword evidence="8" id="KW-0902">Two-component regulatory system</keyword>
<dbReference type="SUPFAM" id="SSF55874">
    <property type="entry name" value="ATPase domain of HSP90 chaperone/DNA topoisomerase II/histidine kinase"/>
    <property type="match status" value="1"/>
</dbReference>
<keyword evidence="4" id="KW-0808">Transferase</keyword>
<evidence type="ECO:0000256" key="1">
    <source>
        <dbReference type="ARBA" id="ARBA00000085"/>
    </source>
</evidence>
<evidence type="ECO:0000256" key="7">
    <source>
        <dbReference type="ARBA" id="ARBA00022840"/>
    </source>
</evidence>
<evidence type="ECO:0000256" key="8">
    <source>
        <dbReference type="ARBA" id="ARBA00023012"/>
    </source>
</evidence>
<keyword evidence="3" id="KW-0597">Phosphoprotein</keyword>
<evidence type="ECO:0000256" key="6">
    <source>
        <dbReference type="ARBA" id="ARBA00022777"/>
    </source>
</evidence>
<dbReference type="CDD" id="cd16917">
    <property type="entry name" value="HATPase_UhpB-NarQ-NarX-like"/>
    <property type="match status" value="1"/>
</dbReference>
<dbReference type="PANTHER" id="PTHR24421">
    <property type="entry name" value="NITRATE/NITRITE SENSOR PROTEIN NARX-RELATED"/>
    <property type="match status" value="1"/>
</dbReference>
<dbReference type="Pfam" id="PF07730">
    <property type="entry name" value="HisKA_3"/>
    <property type="match status" value="1"/>
</dbReference>
<keyword evidence="9" id="KW-1133">Transmembrane helix</keyword>
<feature type="transmembrane region" description="Helical" evidence="9">
    <location>
        <begin position="39"/>
        <end position="59"/>
    </location>
</feature>
<dbReference type="GO" id="GO:0005524">
    <property type="term" value="F:ATP binding"/>
    <property type="evidence" value="ECO:0007669"/>
    <property type="project" value="UniProtKB-KW"/>
</dbReference>
<dbReference type="InterPro" id="IPR036890">
    <property type="entry name" value="HATPase_C_sf"/>
</dbReference>
<sequence>MLSPALRNWLAGLGIGALSAVGALMVAHQNDGRGPGIPLAADLGAAGGAAVAIGLSGTFPLPVLALSTLAEIFCLIRGWGTPAPMFAMVVALYHLAVRAPRRLTWSAAVLCGALCWIASGTGSHTGWWNPLSLGLFAWTGMAAAGGDAVRNRRAYVAEVEERARRAEQNREDEVHRRVGEERLRIARELHDVVAHHIAVINVQAGAAQYALPRQPEAAGPPLAHIRQAATVVVRELASIVGLLRADGEPDREPAPGIEQLPALFDAFAAAGVRVEFLPEGQARPLPATGNLAAYRITQEALTNARKHGDGGPVRVSFRYGREHLAIEITNGVVPGRPGTEAGYGLIGMRERAASAGGTVEARLTAADLFAVRVELPAPHRQET</sequence>
<evidence type="ECO:0000256" key="5">
    <source>
        <dbReference type="ARBA" id="ARBA00022741"/>
    </source>
</evidence>
<dbReference type="RefSeq" id="WP_203810968.1">
    <property type="nucleotide sequence ID" value="NZ_BOMY01000038.1"/>
</dbReference>
<dbReference type="InterPro" id="IPR050482">
    <property type="entry name" value="Sensor_HK_TwoCompSys"/>
</dbReference>
<dbReference type="Gene3D" id="1.20.5.1930">
    <property type="match status" value="1"/>
</dbReference>
<dbReference type="Proteomes" id="UP000623608">
    <property type="component" value="Unassembled WGS sequence"/>
</dbReference>
<keyword evidence="12" id="KW-1185">Reference proteome</keyword>
<keyword evidence="9" id="KW-0812">Transmembrane</keyword>
<gene>
    <name evidence="11" type="ORF">Ate02nite_57820</name>
</gene>
<evidence type="ECO:0000313" key="11">
    <source>
        <dbReference type="EMBL" id="GIF23052.1"/>
    </source>
</evidence>
<dbReference type="Gene3D" id="3.30.565.10">
    <property type="entry name" value="Histidine kinase-like ATPase, C-terminal domain"/>
    <property type="match status" value="1"/>
</dbReference>
<accession>A0A919NT34</accession>
<dbReference type="GO" id="GO:0046983">
    <property type="term" value="F:protein dimerization activity"/>
    <property type="evidence" value="ECO:0007669"/>
    <property type="project" value="InterPro"/>
</dbReference>
<evidence type="ECO:0000313" key="12">
    <source>
        <dbReference type="Proteomes" id="UP000623608"/>
    </source>
</evidence>
<comment type="caution">
    <text evidence="11">The sequence shown here is derived from an EMBL/GenBank/DDBJ whole genome shotgun (WGS) entry which is preliminary data.</text>
</comment>
<keyword evidence="5" id="KW-0547">Nucleotide-binding</keyword>
<dbReference type="PANTHER" id="PTHR24421:SF10">
    <property type="entry name" value="NITRATE_NITRITE SENSOR PROTEIN NARQ"/>
    <property type="match status" value="1"/>
</dbReference>
<evidence type="ECO:0000259" key="10">
    <source>
        <dbReference type="Pfam" id="PF07730"/>
    </source>
</evidence>
<reference evidence="11" key="1">
    <citation type="submission" date="2021-01" db="EMBL/GenBank/DDBJ databases">
        <title>Whole genome shotgun sequence of Actinoplanes tereljensis NBRC 105297.</title>
        <authorList>
            <person name="Komaki H."/>
            <person name="Tamura T."/>
        </authorList>
    </citation>
    <scope>NUCLEOTIDE SEQUENCE</scope>
    <source>
        <strain evidence="11">NBRC 105297</strain>
    </source>
</reference>
<keyword evidence="6 11" id="KW-0418">Kinase</keyword>
<dbReference type="GO" id="GO:0000155">
    <property type="term" value="F:phosphorelay sensor kinase activity"/>
    <property type="evidence" value="ECO:0007669"/>
    <property type="project" value="InterPro"/>
</dbReference>
<evidence type="ECO:0000256" key="2">
    <source>
        <dbReference type="ARBA" id="ARBA00012438"/>
    </source>
</evidence>
<feature type="domain" description="Signal transduction histidine kinase subgroup 3 dimerisation and phosphoacceptor" evidence="10">
    <location>
        <begin position="181"/>
        <end position="246"/>
    </location>
</feature>
<protein>
    <recommendedName>
        <fullName evidence="2">histidine kinase</fullName>
        <ecNumber evidence="2">2.7.13.3</ecNumber>
    </recommendedName>
</protein>
<organism evidence="11 12">
    <name type="scientific">Paractinoplanes tereljensis</name>
    <dbReference type="NCBI Taxonomy" id="571912"/>
    <lineage>
        <taxon>Bacteria</taxon>
        <taxon>Bacillati</taxon>
        <taxon>Actinomycetota</taxon>
        <taxon>Actinomycetes</taxon>
        <taxon>Micromonosporales</taxon>
        <taxon>Micromonosporaceae</taxon>
        <taxon>Paractinoplanes</taxon>
    </lineage>
</organism>
<dbReference type="EMBL" id="BOMY01000038">
    <property type="protein sequence ID" value="GIF23052.1"/>
    <property type="molecule type" value="Genomic_DNA"/>
</dbReference>
<keyword evidence="9" id="KW-0472">Membrane</keyword>
<keyword evidence="7" id="KW-0067">ATP-binding</keyword>
<comment type="catalytic activity">
    <reaction evidence="1">
        <text>ATP + protein L-histidine = ADP + protein N-phospho-L-histidine.</text>
        <dbReference type="EC" id="2.7.13.3"/>
    </reaction>
</comment>
<name>A0A919NT34_9ACTN</name>